<reference evidence="1 2" key="1">
    <citation type="journal article" date="2018" name="PLoS Genet.">
        <title>Population sequencing reveals clonal diversity and ancestral inbreeding in the grapevine cultivar Chardonnay.</title>
        <authorList>
            <person name="Roach M.J."/>
            <person name="Johnson D.L."/>
            <person name="Bohlmann J."/>
            <person name="van Vuuren H.J."/>
            <person name="Jones S.J."/>
            <person name="Pretorius I.S."/>
            <person name="Schmidt S.A."/>
            <person name="Borneman A.R."/>
        </authorList>
    </citation>
    <scope>NUCLEOTIDE SEQUENCE [LARGE SCALE GENOMIC DNA]</scope>
    <source>
        <strain evidence="2">cv. Chardonnay</strain>
        <tissue evidence="1">Leaf</tissue>
    </source>
</reference>
<evidence type="ECO:0000313" key="1">
    <source>
        <dbReference type="EMBL" id="RVW72648.1"/>
    </source>
</evidence>
<dbReference type="GO" id="GO:0003723">
    <property type="term" value="F:RNA binding"/>
    <property type="evidence" value="ECO:0007669"/>
    <property type="project" value="InterPro"/>
</dbReference>
<accession>A0A438GKB7</accession>
<dbReference type="InterPro" id="IPR040183">
    <property type="entry name" value="THUMPD1-like"/>
</dbReference>
<dbReference type="EMBL" id="QGNW01000410">
    <property type="protein sequence ID" value="RVW72648.1"/>
    <property type="molecule type" value="Genomic_DNA"/>
</dbReference>
<protein>
    <recommendedName>
        <fullName evidence="3">THUMP domain-containing protein</fullName>
    </recommendedName>
</protein>
<gene>
    <name evidence="1" type="ORF">CK203_050661</name>
</gene>
<dbReference type="Proteomes" id="UP000288805">
    <property type="component" value="Unassembled WGS sequence"/>
</dbReference>
<sequence>MGALKFFFFPEREKSATKEAMPILEKVVLKDPYQFCILSCHLTFLRAEFNSLLVRMGYCEEALHSVLQTAFSHVVFILLLLLDDKIPHGYVGSFSSCSSESLESSDANATTKRRKICTEEIDEECVNSAENKTASNNCGEDGGELSKDAGVSSANRDAIVENGHVLSLVKLTRSGLLLFVFPRNNSVDTVDVVSQIIRSLQSGSVKPPLGRQGKPVGCFRNFQQRLNSCLALQFAVGYNRRGIEETEMKIPKSTPRDCNSHALLDRKKCFSVVATAVKGAVSDSVVDLKSPELSVLVELLPLSRVPNGSMVVAVSVLPQNLITTKPRLCIKALLSDTKVGNRKS</sequence>
<evidence type="ECO:0000313" key="2">
    <source>
        <dbReference type="Proteomes" id="UP000288805"/>
    </source>
</evidence>
<proteinExistence type="predicted"/>
<dbReference type="PANTHER" id="PTHR13452">
    <property type="entry name" value="THUMP DOMAIN CONTAINING PROTEIN 1-RELATED"/>
    <property type="match status" value="1"/>
</dbReference>
<comment type="caution">
    <text evidence="1">The sequence shown here is derived from an EMBL/GenBank/DDBJ whole genome shotgun (WGS) entry which is preliminary data.</text>
</comment>
<dbReference type="AlphaFoldDB" id="A0A438GKB7"/>
<evidence type="ECO:0008006" key="3">
    <source>
        <dbReference type="Google" id="ProtNLM"/>
    </source>
</evidence>
<dbReference type="PANTHER" id="PTHR13452:SF13">
    <property type="entry name" value="OS02G0672400 PROTEIN"/>
    <property type="match status" value="1"/>
</dbReference>
<name>A0A438GKB7_VITVI</name>
<organism evidence="1 2">
    <name type="scientific">Vitis vinifera</name>
    <name type="common">Grape</name>
    <dbReference type="NCBI Taxonomy" id="29760"/>
    <lineage>
        <taxon>Eukaryota</taxon>
        <taxon>Viridiplantae</taxon>
        <taxon>Streptophyta</taxon>
        <taxon>Embryophyta</taxon>
        <taxon>Tracheophyta</taxon>
        <taxon>Spermatophyta</taxon>
        <taxon>Magnoliopsida</taxon>
        <taxon>eudicotyledons</taxon>
        <taxon>Gunneridae</taxon>
        <taxon>Pentapetalae</taxon>
        <taxon>rosids</taxon>
        <taxon>Vitales</taxon>
        <taxon>Vitaceae</taxon>
        <taxon>Viteae</taxon>
        <taxon>Vitis</taxon>
    </lineage>
</organism>
<dbReference type="GO" id="GO:0006400">
    <property type="term" value="P:tRNA modification"/>
    <property type="evidence" value="ECO:0007669"/>
    <property type="project" value="InterPro"/>
</dbReference>